<proteinExistence type="predicted"/>
<dbReference type="Proteomes" id="UP001385951">
    <property type="component" value="Unassembled WGS sequence"/>
</dbReference>
<reference evidence="1 2" key="1">
    <citation type="submission" date="2022-09" db="EMBL/GenBank/DDBJ databases">
        <authorList>
            <person name="Palmer J.M."/>
        </authorList>
    </citation>
    <scope>NUCLEOTIDE SEQUENCE [LARGE SCALE GENOMIC DNA]</scope>
    <source>
        <strain evidence="1 2">DSM 7382</strain>
    </source>
</reference>
<evidence type="ECO:0008006" key="3">
    <source>
        <dbReference type="Google" id="ProtNLM"/>
    </source>
</evidence>
<evidence type="ECO:0000313" key="1">
    <source>
        <dbReference type="EMBL" id="KAK7677878.1"/>
    </source>
</evidence>
<comment type="caution">
    <text evidence="1">The sequence shown here is derived from an EMBL/GenBank/DDBJ whole genome shotgun (WGS) entry which is preliminary data.</text>
</comment>
<protein>
    <recommendedName>
        <fullName evidence="3">BTB domain-containing protein</fullName>
    </recommendedName>
</protein>
<sequence>MASSHPYLDCSCTQLPVVYCLICLLAFKYISRMTAPPSIAHSPFDDTTANTVLRSCDNVDFYVYKEVLKLASPFFDTLFSLPQPAPAPVSDQDSTTEDEFSPEGLPIIPVPEESGVLDYILRICYPHPNPEQLSSLFLAERTLIAALKYEIEAVIEIARDDFIREGSKSPVQMYMFSCRQNLENEAQIAANLLRNSYNLAGWGKPSPTNADFVRIGIQIYSDDFGQLPAIYLYRLLRHICFDDGGPFCVCDTSVDTNAQNDDESHWDLSTELQAILTDYPADIFLQSSDGIIIPTHKIFLRVASASSILSQSKEADCPRRNGIPMVKLQHPTDVLTKLVRACYVPLDHTARRLHVDDDLRLFHAAQFYNMRGIAFAAKSRWLSNVAADSLTVYMVASSNGWTEEAKRAARDVVLDEISICTRRVPEMNIGGTARHYYALLKHSDALKQGLQAVKQY</sequence>
<dbReference type="Gene3D" id="3.30.710.10">
    <property type="entry name" value="Potassium Channel Kv1.1, Chain A"/>
    <property type="match status" value="1"/>
</dbReference>
<dbReference type="EMBL" id="JASBNA010000081">
    <property type="protein sequence ID" value="KAK7677878.1"/>
    <property type="molecule type" value="Genomic_DNA"/>
</dbReference>
<keyword evidence="2" id="KW-1185">Reference proteome</keyword>
<gene>
    <name evidence="1" type="ORF">QCA50_019190</name>
</gene>
<dbReference type="AlphaFoldDB" id="A0AAW0FB81"/>
<evidence type="ECO:0000313" key="2">
    <source>
        <dbReference type="Proteomes" id="UP001385951"/>
    </source>
</evidence>
<organism evidence="1 2">
    <name type="scientific">Cerrena zonata</name>
    <dbReference type="NCBI Taxonomy" id="2478898"/>
    <lineage>
        <taxon>Eukaryota</taxon>
        <taxon>Fungi</taxon>
        <taxon>Dikarya</taxon>
        <taxon>Basidiomycota</taxon>
        <taxon>Agaricomycotina</taxon>
        <taxon>Agaricomycetes</taxon>
        <taxon>Polyporales</taxon>
        <taxon>Cerrenaceae</taxon>
        <taxon>Cerrena</taxon>
    </lineage>
</organism>
<dbReference type="InterPro" id="IPR011333">
    <property type="entry name" value="SKP1/BTB/POZ_sf"/>
</dbReference>
<accession>A0AAW0FB81</accession>
<name>A0AAW0FB81_9APHY</name>